<organism evidence="1 2">
    <name type="scientific">Aegilops tauschii subsp. strangulata</name>
    <name type="common">Goatgrass</name>
    <dbReference type="NCBI Taxonomy" id="200361"/>
    <lineage>
        <taxon>Eukaryota</taxon>
        <taxon>Viridiplantae</taxon>
        <taxon>Streptophyta</taxon>
        <taxon>Embryophyta</taxon>
        <taxon>Tracheophyta</taxon>
        <taxon>Spermatophyta</taxon>
        <taxon>Magnoliopsida</taxon>
        <taxon>Liliopsida</taxon>
        <taxon>Poales</taxon>
        <taxon>Poaceae</taxon>
        <taxon>BOP clade</taxon>
        <taxon>Pooideae</taxon>
        <taxon>Triticodae</taxon>
        <taxon>Triticeae</taxon>
        <taxon>Triticinae</taxon>
        <taxon>Aegilops</taxon>
    </lineage>
</organism>
<evidence type="ECO:0000313" key="1">
    <source>
        <dbReference type="EnsemblPlants" id="AET3Gv20531900.6"/>
    </source>
</evidence>
<dbReference type="AlphaFoldDB" id="A0A453F0U6"/>
<proteinExistence type="predicted"/>
<evidence type="ECO:0000313" key="2">
    <source>
        <dbReference type="Proteomes" id="UP000015105"/>
    </source>
</evidence>
<reference evidence="2" key="1">
    <citation type="journal article" date="2014" name="Science">
        <title>Ancient hybridizations among the ancestral genomes of bread wheat.</title>
        <authorList>
            <consortium name="International Wheat Genome Sequencing Consortium,"/>
            <person name="Marcussen T."/>
            <person name="Sandve S.R."/>
            <person name="Heier L."/>
            <person name="Spannagl M."/>
            <person name="Pfeifer M."/>
            <person name="Jakobsen K.S."/>
            <person name="Wulff B.B."/>
            <person name="Steuernagel B."/>
            <person name="Mayer K.F."/>
            <person name="Olsen O.A."/>
        </authorList>
    </citation>
    <scope>NUCLEOTIDE SEQUENCE [LARGE SCALE GENOMIC DNA]</scope>
    <source>
        <strain evidence="2">cv. AL8/78</strain>
    </source>
</reference>
<name>A0A453F0U6_AEGTS</name>
<accession>A0A453F0U6</accession>
<dbReference type="EnsemblPlants" id="AET3Gv20531900.6">
    <property type="protein sequence ID" value="AET3Gv20531900.6"/>
    <property type="gene ID" value="AET3Gv20531900"/>
</dbReference>
<protein>
    <submittedName>
        <fullName evidence="1">Uncharacterized protein</fullName>
    </submittedName>
</protein>
<reference evidence="1" key="5">
    <citation type="journal article" date="2021" name="G3 (Bethesda)">
        <title>Aegilops tauschii genome assembly Aet v5.0 features greater sequence contiguity and improved annotation.</title>
        <authorList>
            <person name="Wang L."/>
            <person name="Zhu T."/>
            <person name="Rodriguez J.C."/>
            <person name="Deal K.R."/>
            <person name="Dubcovsky J."/>
            <person name="McGuire P.E."/>
            <person name="Lux T."/>
            <person name="Spannagl M."/>
            <person name="Mayer K.F.X."/>
            <person name="Baldrich P."/>
            <person name="Meyers B.C."/>
            <person name="Huo N."/>
            <person name="Gu Y.Q."/>
            <person name="Zhou H."/>
            <person name="Devos K.M."/>
            <person name="Bennetzen J.L."/>
            <person name="Unver T."/>
            <person name="Budak H."/>
            <person name="Gulick P.J."/>
            <person name="Galiba G."/>
            <person name="Kalapos B."/>
            <person name="Nelson D.R."/>
            <person name="Li P."/>
            <person name="You F.M."/>
            <person name="Luo M.C."/>
            <person name="Dvorak J."/>
        </authorList>
    </citation>
    <scope>NUCLEOTIDE SEQUENCE [LARGE SCALE GENOMIC DNA]</scope>
    <source>
        <strain evidence="1">cv. AL8/78</strain>
    </source>
</reference>
<sequence length="148" mass="16540">RAAMPFFLCLRSKQRRRGDPKIQPRLLLTLDLLLLGSSFGWMKLSSMGTATATFRGDAQLCVGDGVEEQLADDDYDVAWMFDDDESLKLVAGRRIVFKLASRAVPCRTREGEDDELRSATFQFALRVRGGLMMPDVVAGLEYALETIC</sequence>
<dbReference type="Proteomes" id="UP000015105">
    <property type="component" value="Chromosome 3D"/>
</dbReference>
<reference evidence="2" key="2">
    <citation type="journal article" date="2017" name="Nat. Plants">
        <title>The Aegilops tauschii genome reveals multiple impacts of transposons.</title>
        <authorList>
            <person name="Zhao G."/>
            <person name="Zou C."/>
            <person name="Li K."/>
            <person name="Wang K."/>
            <person name="Li T."/>
            <person name="Gao L."/>
            <person name="Zhang X."/>
            <person name="Wang H."/>
            <person name="Yang Z."/>
            <person name="Liu X."/>
            <person name="Jiang W."/>
            <person name="Mao L."/>
            <person name="Kong X."/>
            <person name="Jiao Y."/>
            <person name="Jia J."/>
        </authorList>
    </citation>
    <scope>NUCLEOTIDE SEQUENCE [LARGE SCALE GENOMIC DNA]</scope>
    <source>
        <strain evidence="2">cv. AL8/78</strain>
    </source>
</reference>
<reference evidence="1" key="3">
    <citation type="journal article" date="2017" name="Nature">
        <title>Genome sequence of the progenitor of the wheat D genome Aegilops tauschii.</title>
        <authorList>
            <person name="Luo M.C."/>
            <person name="Gu Y.Q."/>
            <person name="Puiu D."/>
            <person name="Wang H."/>
            <person name="Twardziok S.O."/>
            <person name="Deal K.R."/>
            <person name="Huo N."/>
            <person name="Zhu T."/>
            <person name="Wang L."/>
            <person name="Wang Y."/>
            <person name="McGuire P.E."/>
            <person name="Liu S."/>
            <person name="Long H."/>
            <person name="Ramasamy R.K."/>
            <person name="Rodriguez J.C."/>
            <person name="Van S.L."/>
            <person name="Yuan L."/>
            <person name="Wang Z."/>
            <person name="Xia Z."/>
            <person name="Xiao L."/>
            <person name="Anderson O.D."/>
            <person name="Ouyang S."/>
            <person name="Liang Y."/>
            <person name="Zimin A.V."/>
            <person name="Pertea G."/>
            <person name="Qi P."/>
            <person name="Bennetzen J.L."/>
            <person name="Dai X."/>
            <person name="Dawson M.W."/>
            <person name="Muller H.G."/>
            <person name="Kugler K."/>
            <person name="Rivarola-Duarte L."/>
            <person name="Spannagl M."/>
            <person name="Mayer K.F.X."/>
            <person name="Lu F.H."/>
            <person name="Bevan M.W."/>
            <person name="Leroy P."/>
            <person name="Li P."/>
            <person name="You F.M."/>
            <person name="Sun Q."/>
            <person name="Liu Z."/>
            <person name="Lyons E."/>
            <person name="Wicker T."/>
            <person name="Salzberg S.L."/>
            <person name="Devos K.M."/>
            <person name="Dvorak J."/>
        </authorList>
    </citation>
    <scope>NUCLEOTIDE SEQUENCE [LARGE SCALE GENOMIC DNA]</scope>
    <source>
        <strain evidence="1">cv. AL8/78</strain>
    </source>
</reference>
<dbReference type="Gramene" id="AET3Gv20531900.6">
    <property type="protein sequence ID" value="AET3Gv20531900.6"/>
    <property type="gene ID" value="AET3Gv20531900"/>
</dbReference>
<keyword evidence="2" id="KW-1185">Reference proteome</keyword>
<reference evidence="1" key="4">
    <citation type="submission" date="2019-03" db="UniProtKB">
        <authorList>
            <consortium name="EnsemblPlants"/>
        </authorList>
    </citation>
    <scope>IDENTIFICATION</scope>
</reference>